<organism evidence="8 9">
    <name type="scientific">Candidatus Buchananbacteria bacterium RIFCSPHIGHO2_02_FULL_38_8</name>
    <dbReference type="NCBI Taxonomy" id="1797538"/>
    <lineage>
        <taxon>Bacteria</taxon>
        <taxon>Candidatus Buchananiibacteriota</taxon>
    </lineage>
</organism>
<comment type="subunit">
    <text evidence="6">Homodimer.</text>
</comment>
<dbReference type="GO" id="GO:0005524">
    <property type="term" value="F:ATP binding"/>
    <property type="evidence" value="ECO:0007669"/>
    <property type="project" value="UniProtKB-KW"/>
</dbReference>
<evidence type="ECO:0000256" key="7">
    <source>
        <dbReference type="RuleBase" id="RU003835"/>
    </source>
</evidence>
<protein>
    <recommendedName>
        <fullName evidence="6">Acetate kinase</fullName>
        <ecNumber evidence="6">2.7.2.1</ecNumber>
    </recommendedName>
    <alternativeName>
        <fullName evidence="6">Acetokinase</fullName>
    </alternativeName>
</protein>
<dbReference type="PRINTS" id="PR00471">
    <property type="entry name" value="ACETATEKNASE"/>
</dbReference>
<comment type="subcellular location">
    <subcellularLocation>
        <location evidence="6">Cytoplasm</location>
    </subcellularLocation>
</comment>
<dbReference type="PANTHER" id="PTHR21060:SF15">
    <property type="entry name" value="ACETATE KINASE-RELATED"/>
    <property type="match status" value="1"/>
</dbReference>
<keyword evidence="4 6" id="KW-0418">Kinase</keyword>
<sequence length="264" mass="30062">MNLSCIKTCIEILPNLKNVAVFDTAFYKTIPDYAYLYAIPFEFYEEYDIRRYGFHGISHQYVAELAAEKLKKPLKKLKLITCHLGSGSSMTAVKFGKAIETSMGFTPLEGLTMGTRSGDLDPSVAFFLMRKLNLSVSEIEELLNKESGLKGIFGYSNDMRDIMVAAGYKIPGYKRPKEFNQKEKQRAKLALKIFIYDIVRYIGSYATIMNGVDYIVFTAGIGERNPTIRNMIIREVRKTFRKVKSLTIPTDEELMIAKQVDKFS</sequence>
<feature type="site" description="Transition state stabilizer" evidence="6">
    <location>
        <position position="55"/>
    </location>
</feature>
<evidence type="ECO:0000256" key="6">
    <source>
        <dbReference type="HAMAP-Rule" id="MF_00020"/>
    </source>
</evidence>
<dbReference type="GO" id="GO:0005737">
    <property type="term" value="C:cytoplasm"/>
    <property type="evidence" value="ECO:0007669"/>
    <property type="project" value="UniProtKB-SubCell"/>
</dbReference>
<dbReference type="InterPro" id="IPR000890">
    <property type="entry name" value="Aliphatic_acid_kin_short-chain"/>
</dbReference>
<dbReference type="GO" id="GO:0006085">
    <property type="term" value="P:acetyl-CoA biosynthetic process"/>
    <property type="evidence" value="ECO:0007669"/>
    <property type="project" value="UniProtKB-UniRule"/>
</dbReference>
<comment type="similarity">
    <text evidence="1 6 7">Belongs to the acetokinase family.</text>
</comment>
<dbReference type="PANTHER" id="PTHR21060">
    <property type="entry name" value="ACETATE KINASE"/>
    <property type="match status" value="1"/>
</dbReference>
<dbReference type="Proteomes" id="UP000178747">
    <property type="component" value="Unassembled WGS sequence"/>
</dbReference>
<dbReference type="SUPFAM" id="SSF53067">
    <property type="entry name" value="Actin-like ATPase domain"/>
    <property type="match status" value="2"/>
</dbReference>
<accession>A0A1G1Y7E9</accession>
<keyword evidence="6" id="KW-0479">Metal-binding</keyword>
<feature type="active site" description="Proton donor/acceptor" evidence="6">
    <location>
        <position position="23"/>
    </location>
</feature>
<keyword evidence="6" id="KW-0460">Magnesium</keyword>
<evidence type="ECO:0000256" key="4">
    <source>
        <dbReference type="ARBA" id="ARBA00022777"/>
    </source>
</evidence>
<keyword evidence="6" id="KW-0963">Cytoplasm</keyword>
<evidence type="ECO:0000256" key="1">
    <source>
        <dbReference type="ARBA" id="ARBA00008748"/>
    </source>
</evidence>
<evidence type="ECO:0000256" key="2">
    <source>
        <dbReference type="ARBA" id="ARBA00022679"/>
    </source>
</evidence>
<keyword evidence="3 6" id="KW-0547">Nucleotide-binding</keyword>
<comment type="caution">
    <text evidence="8">The sequence shown here is derived from an EMBL/GenBank/DDBJ whole genome shotgun (WGS) entry which is preliminary data.</text>
</comment>
<comment type="function">
    <text evidence="6">Catalyzes the formation of acetyl phosphate from acetate and ATP. Can also catalyze the reverse reaction.</text>
</comment>
<dbReference type="UniPathway" id="UPA00340">
    <property type="reaction ID" value="UER00458"/>
</dbReference>
<keyword evidence="5 6" id="KW-0067">ATP-binding</keyword>
<evidence type="ECO:0000256" key="3">
    <source>
        <dbReference type="ARBA" id="ARBA00022741"/>
    </source>
</evidence>
<feature type="site" description="Transition state stabilizer" evidence="6">
    <location>
        <position position="116"/>
    </location>
</feature>
<comment type="catalytic activity">
    <reaction evidence="6">
        <text>acetate + ATP = acetyl phosphate + ADP</text>
        <dbReference type="Rhea" id="RHEA:11352"/>
        <dbReference type="ChEBI" id="CHEBI:22191"/>
        <dbReference type="ChEBI" id="CHEBI:30089"/>
        <dbReference type="ChEBI" id="CHEBI:30616"/>
        <dbReference type="ChEBI" id="CHEBI:456216"/>
        <dbReference type="EC" id="2.7.2.1"/>
    </reaction>
</comment>
<dbReference type="GO" id="GO:0008776">
    <property type="term" value="F:acetate kinase activity"/>
    <property type="evidence" value="ECO:0007669"/>
    <property type="project" value="UniProtKB-UniRule"/>
</dbReference>
<evidence type="ECO:0000256" key="5">
    <source>
        <dbReference type="ARBA" id="ARBA00022840"/>
    </source>
</evidence>
<dbReference type="InterPro" id="IPR023865">
    <property type="entry name" value="Aliphatic_acid_kinase_CS"/>
</dbReference>
<name>A0A1G1Y7E9_9BACT</name>
<reference evidence="8 9" key="1">
    <citation type="journal article" date="2016" name="Nat. Commun.">
        <title>Thousands of microbial genomes shed light on interconnected biogeochemical processes in an aquifer system.</title>
        <authorList>
            <person name="Anantharaman K."/>
            <person name="Brown C.T."/>
            <person name="Hug L.A."/>
            <person name="Sharon I."/>
            <person name="Castelle C.J."/>
            <person name="Probst A.J."/>
            <person name="Thomas B.C."/>
            <person name="Singh A."/>
            <person name="Wilkins M.J."/>
            <person name="Karaoz U."/>
            <person name="Brodie E.L."/>
            <person name="Williams K.H."/>
            <person name="Hubbard S.S."/>
            <person name="Banfield J.F."/>
        </authorList>
    </citation>
    <scope>NUCLEOTIDE SEQUENCE [LARGE SCALE GENOMIC DNA]</scope>
</reference>
<evidence type="ECO:0000313" key="9">
    <source>
        <dbReference type="Proteomes" id="UP000178747"/>
    </source>
</evidence>
<dbReference type="EMBL" id="MHIH01000034">
    <property type="protein sequence ID" value="OGY47497.1"/>
    <property type="molecule type" value="Genomic_DNA"/>
</dbReference>
<proteinExistence type="inferred from homology"/>
<dbReference type="InterPro" id="IPR043129">
    <property type="entry name" value="ATPase_NBD"/>
</dbReference>
<dbReference type="PROSITE" id="PS01076">
    <property type="entry name" value="ACETATE_KINASE_2"/>
    <property type="match status" value="1"/>
</dbReference>
<feature type="binding site" evidence="6">
    <location>
        <begin position="158"/>
        <end position="160"/>
    </location>
    <ligand>
        <name>ATP</name>
        <dbReference type="ChEBI" id="CHEBI:30616"/>
    </ligand>
</feature>
<feature type="binding site" evidence="6">
    <location>
        <begin position="83"/>
        <end position="87"/>
    </location>
    <ligand>
        <name>ATP</name>
        <dbReference type="ChEBI" id="CHEBI:30616"/>
    </ligand>
</feature>
<keyword evidence="2 6" id="KW-0808">Transferase</keyword>
<comment type="cofactor">
    <cofactor evidence="6">
        <name>Mg(2+)</name>
        <dbReference type="ChEBI" id="CHEBI:18420"/>
    </cofactor>
    <cofactor evidence="6">
        <name>Mn(2+)</name>
        <dbReference type="ChEBI" id="CHEBI:29035"/>
    </cofactor>
    <text evidence="6">Mg(2+). Can also accept Mn(2+).</text>
</comment>
<dbReference type="GO" id="GO:0000287">
    <property type="term" value="F:magnesium ion binding"/>
    <property type="evidence" value="ECO:0007669"/>
    <property type="project" value="UniProtKB-UniRule"/>
</dbReference>
<dbReference type="AlphaFoldDB" id="A0A1G1Y7E9"/>
<dbReference type="GO" id="GO:0006083">
    <property type="term" value="P:acetate metabolic process"/>
    <property type="evidence" value="ECO:0007669"/>
    <property type="project" value="TreeGrafter"/>
</dbReference>
<dbReference type="EC" id="2.7.2.1" evidence="6"/>
<dbReference type="Pfam" id="PF00871">
    <property type="entry name" value="Acetate_kinase"/>
    <property type="match status" value="1"/>
</dbReference>
<dbReference type="InterPro" id="IPR004372">
    <property type="entry name" value="Ac/propionate_kinase"/>
</dbReference>
<dbReference type="Gene3D" id="3.30.420.40">
    <property type="match status" value="2"/>
</dbReference>
<dbReference type="HAMAP" id="MF_00020">
    <property type="entry name" value="Acetate_kinase"/>
    <property type="match status" value="1"/>
</dbReference>
<gene>
    <name evidence="6" type="primary">ackA</name>
    <name evidence="8" type="ORF">A3J62_00690</name>
</gene>
<comment type="caution">
    <text evidence="6">Lacks conserved residue(s) required for the propagation of feature annotation.</text>
</comment>
<comment type="pathway">
    <text evidence="6">Metabolic intermediate biosynthesis; acetyl-CoA biosynthesis; acetyl-CoA from acetate: step 1/2.</text>
</comment>
<feature type="binding site" evidence="6">
    <location>
        <position position="252"/>
    </location>
    <ligand>
        <name>Mg(2+)</name>
        <dbReference type="ChEBI" id="CHEBI:18420"/>
    </ligand>
</feature>
<evidence type="ECO:0000313" key="8">
    <source>
        <dbReference type="EMBL" id="OGY47497.1"/>
    </source>
</evidence>